<evidence type="ECO:0000313" key="3">
    <source>
        <dbReference type="Proteomes" id="UP001476247"/>
    </source>
</evidence>
<name>A0ABP9YDQ4_9FUNG</name>
<gene>
    <name evidence="2" type="ORF">HPULCUR_010608</name>
</gene>
<dbReference type="Proteomes" id="UP001476247">
    <property type="component" value="Unassembled WGS sequence"/>
</dbReference>
<evidence type="ECO:0000313" key="2">
    <source>
        <dbReference type="EMBL" id="GAA5805095.1"/>
    </source>
</evidence>
<reference evidence="2 3" key="1">
    <citation type="submission" date="2024-04" db="EMBL/GenBank/DDBJ databases">
        <title>genome sequences of Mucor flavus KT1a and Helicostylum pulchrum KT1b strains isolation_sourced from the surface of a dry-aged beef.</title>
        <authorList>
            <person name="Toyotome T."/>
            <person name="Hosono M."/>
            <person name="Torimaru M."/>
            <person name="Fukuda K."/>
            <person name="Mikami N."/>
        </authorList>
    </citation>
    <scope>NUCLEOTIDE SEQUENCE [LARGE SCALE GENOMIC DNA]</scope>
    <source>
        <strain evidence="2 3">KT1b</strain>
    </source>
</reference>
<feature type="region of interest" description="Disordered" evidence="1">
    <location>
        <begin position="399"/>
        <end position="440"/>
    </location>
</feature>
<proteinExistence type="predicted"/>
<sequence>MNEFEKLTLNNREYLYDIDTCIVYNFTHDQVEYVYTQNQTEITEVLTAKQLHAKLELNIQSVLYCRYLGLEPALVILTLDREQTIHIFYYHVTSKQILQVATNSSIKNEISKASITRDPFNVVFKNKKYAETKSCYGLVIGTVAGENSLSLIHIDMDIFEANVMSIESIKSEIKSELGYVTSIHILPPDKGDRRMGHSDPQILLGYSKGAVLIYRYRANIYSRTANRLRAPIDLSEFTEFPDYPITSLSGVRSYNSLGMTVVFSQEKPLDNVKYEYSRSYIKIVETHGDSTRKQRKIINPTLVDSIIFTTNLLLSSFKTTAFDPDIQLSILLQNKDTFELEIWSISPTHIQRNLDLELDKETCFSMLPGRKLRSNDLLGYYQRRPQKLIQTMLEYQKNLEDEHSSTKRKAETSDTTVNKKLKNMMSPTTTTTTTSLDLQEQKVDSEMDDVDHQNIPTEVESELSSQANPDSSVIAEDSDLMDFENIGSNVSTDEEQNRKSIRNEQIEQETHNIIASNLEDDQVDSSFFNTIVSSVQKSSNQHVTNDVDELVKADTSNTTLFKSIQESIELVETRKLEDTTIIAKEEPTYMTDSTIENAINAREIDRAGDVTVELPEIGKTDVLSVKDTTEEIAEKSIERTETYYTAVEDTDVKPTEQAITVFGSNVNNGQVTNPMGVIIDVRETENTVTEDTDVKPSEKSATVNESSDDNEELVDETMEIGDTKDVVPEDTDINPVEGSITMDEFNEDSEGAIEMHDTKDVATEITDVDPAERPITVDNRDTEEMTKPVVMDAYNTIPVDETSEQKLNEDSSQIDDDLMEILEPNDSVNQDSTVEAVYNVFEEGKNEFTEAGDQGSEYDPTEIMEETIKMAEAINSITEEAIEEVVETDQGYAAVSEMSESTVNDTTIDQKTNGSIDLNTVDNTVEPAQENTLNTGREYIGASEMVHTTAGQSEPDRTDLLQHVESLSTNQSHLDNNYNQSMQLLEDSIIRGNLLELVEQVTTREESQVLQDDQLESDQEYTVEQSVAETSFLAESEHDILESTIEIGSSDSEIDATDLATDEVVSDELAPSNVLSQSDISFEEEEYDIPDYEHESFDENDDIPDYEHQSFDGEDIPNYEQEYIDENGIPEVSYSDDQDMDAAHISDDSDGLGYQSDTGEHDGLGSQADIGEPDGNGVYDENEEASIILGSEDSEDSDHAGEISLRSEGQIESMEEVDVNEDSLAVETDVSSAQSLIASPSVTETRESTPVQDMEQVLKLSEQKFSELLYQVTGEEDISSFMEQPLIPRDQLDELGISCWYNPDPHMKLTLVRYCDKHNLGTNIVPLCYTLKKSKKDLTKDEIDEYTTIYKKHFFKFPMYNQDINVFDVEGRQQLLQAELNYYKKSATSYTDPEAEENRKIYNGYYGLGLL</sequence>
<feature type="compositionally biased region" description="Basic and acidic residues" evidence="1">
    <location>
        <begin position="399"/>
        <end position="412"/>
    </location>
</feature>
<feature type="region of interest" description="Disordered" evidence="1">
    <location>
        <begin position="1141"/>
        <end position="1179"/>
    </location>
</feature>
<organism evidence="2 3">
    <name type="scientific">Helicostylum pulchrum</name>
    <dbReference type="NCBI Taxonomy" id="562976"/>
    <lineage>
        <taxon>Eukaryota</taxon>
        <taxon>Fungi</taxon>
        <taxon>Fungi incertae sedis</taxon>
        <taxon>Mucoromycota</taxon>
        <taxon>Mucoromycotina</taxon>
        <taxon>Mucoromycetes</taxon>
        <taxon>Mucorales</taxon>
        <taxon>Mucorineae</taxon>
        <taxon>Mucoraceae</taxon>
        <taxon>Helicostylum</taxon>
    </lineage>
</organism>
<dbReference type="EMBL" id="BAABUJ010000041">
    <property type="protein sequence ID" value="GAA5805095.1"/>
    <property type="molecule type" value="Genomic_DNA"/>
</dbReference>
<comment type="caution">
    <text evidence="2">The sequence shown here is derived from an EMBL/GenBank/DDBJ whole genome shotgun (WGS) entry which is preliminary data.</text>
</comment>
<evidence type="ECO:0008006" key="4">
    <source>
        <dbReference type="Google" id="ProtNLM"/>
    </source>
</evidence>
<keyword evidence="3" id="KW-1185">Reference proteome</keyword>
<protein>
    <recommendedName>
        <fullName evidence="4">Cleavage/polyadenylation specificity factor A subunit C-terminal domain-containing protein</fullName>
    </recommendedName>
</protein>
<evidence type="ECO:0000256" key="1">
    <source>
        <dbReference type="SAM" id="MobiDB-lite"/>
    </source>
</evidence>
<accession>A0ABP9YDQ4</accession>